<reference evidence="2" key="1">
    <citation type="submission" date="2020-11" db="EMBL/GenBank/DDBJ databases">
        <authorList>
            <consortium name="DOE Joint Genome Institute"/>
            <person name="Ahrendt S."/>
            <person name="Riley R."/>
            <person name="Andreopoulos W."/>
            <person name="Labutti K."/>
            <person name="Pangilinan J."/>
            <person name="Ruiz-Duenas F.J."/>
            <person name="Barrasa J.M."/>
            <person name="Sanchez-Garcia M."/>
            <person name="Camarero S."/>
            <person name="Miyauchi S."/>
            <person name="Serrano A."/>
            <person name="Linde D."/>
            <person name="Babiker R."/>
            <person name="Drula E."/>
            <person name="Ayuso-Fernandez I."/>
            <person name="Pacheco R."/>
            <person name="Padilla G."/>
            <person name="Ferreira P."/>
            <person name="Barriuso J."/>
            <person name="Kellner H."/>
            <person name="Castanera R."/>
            <person name="Alfaro M."/>
            <person name="Ramirez L."/>
            <person name="Pisabarro A.G."/>
            <person name="Kuo A."/>
            <person name="Tritt A."/>
            <person name="Lipzen A."/>
            <person name="He G."/>
            <person name="Yan M."/>
            <person name="Ng V."/>
            <person name="Cullen D."/>
            <person name="Martin F."/>
            <person name="Rosso M.-N."/>
            <person name="Henrissat B."/>
            <person name="Hibbett D."/>
            <person name="Martinez A.T."/>
            <person name="Grigoriev I.V."/>
        </authorList>
    </citation>
    <scope>NUCLEOTIDE SEQUENCE</scope>
    <source>
        <strain evidence="2">MF-IS2</strain>
    </source>
</reference>
<evidence type="ECO:0000313" key="2">
    <source>
        <dbReference type="EMBL" id="KAF9445299.1"/>
    </source>
</evidence>
<sequence>MQGRARRIDSSWTSCQNWSYTASRIFRQYLSGKQRSLLGAHWSVTPGTVVLLLERQRGFFIIYKGTRNQIIKTPLVGYIKQVGYPGVWTLGFVNRNNTLECIFRRSSWKPHSKSKKIKTDPSLLSGYVRDPRHKSSRTMNKPFQCPAHPIFLQSYIGWFL</sequence>
<comment type="caution">
    <text evidence="2">The sequence shown here is derived from an EMBL/GenBank/DDBJ whole genome shotgun (WGS) entry which is preliminary data.</text>
</comment>
<evidence type="ECO:0000313" key="3">
    <source>
        <dbReference type="Proteomes" id="UP000807342"/>
    </source>
</evidence>
<dbReference type="Proteomes" id="UP000807342">
    <property type="component" value="Unassembled WGS sequence"/>
</dbReference>
<dbReference type="AlphaFoldDB" id="A0A9P6C183"/>
<gene>
    <name evidence="2" type="ORF">P691DRAFT_279948</name>
</gene>
<keyword evidence="3" id="KW-1185">Reference proteome</keyword>
<evidence type="ECO:0000256" key="1">
    <source>
        <dbReference type="SAM" id="MobiDB-lite"/>
    </source>
</evidence>
<feature type="region of interest" description="Disordered" evidence="1">
    <location>
        <begin position="113"/>
        <end position="139"/>
    </location>
</feature>
<proteinExistence type="predicted"/>
<protein>
    <submittedName>
        <fullName evidence="2">Uncharacterized protein</fullName>
    </submittedName>
</protein>
<dbReference type="EMBL" id="MU151310">
    <property type="protein sequence ID" value="KAF9445299.1"/>
    <property type="molecule type" value="Genomic_DNA"/>
</dbReference>
<organism evidence="2 3">
    <name type="scientific">Macrolepiota fuliginosa MF-IS2</name>
    <dbReference type="NCBI Taxonomy" id="1400762"/>
    <lineage>
        <taxon>Eukaryota</taxon>
        <taxon>Fungi</taxon>
        <taxon>Dikarya</taxon>
        <taxon>Basidiomycota</taxon>
        <taxon>Agaricomycotina</taxon>
        <taxon>Agaricomycetes</taxon>
        <taxon>Agaricomycetidae</taxon>
        <taxon>Agaricales</taxon>
        <taxon>Agaricineae</taxon>
        <taxon>Agaricaceae</taxon>
        <taxon>Macrolepiota</taxon>
    </lineage>
</organism>
<accession>A0A9P6C183</accession>
<name>A0A9P6C183_9AGAR</name>